<proteinExistence type="predicted"/>
<gene>
    <name evidence="1" type="ORF">ACFQH1_02165</name>
</gene>
<reference evidence="2" key="1">
    <citation type="journal article" date="2019" name="Int. J. Syst. Evol. Microbiol.">
        <title>The Global Catalogue of Microorganisms (GCM) 10K type strain sequencing project: providing services to taxonomists for standard genome sequencing and annotation.</title>
        <authorList>
            <consortium name="The Broad Institute Genomics Platform"/>
            <consortium name="The Broad Institute Genome Sequencing Center for Infectious Disease"/>
            <person name="Wu L."/>
            <person name="Ma J."/>
        </authorList>
    </citation>
    <scope>NUCLEOTIDE SEQUENCE [LARGE SCALE GENOMIC DNA]</scope>
    <source>
        <strain evidence="2">CCM 8934</strain>
    </source>
</reference>
<evidence type="ECO:0000313" key="1">
    <source>
        <dbReference type="EMBL" id="MFC6294041.1"/>
    </source>
</evidence>
<sequence length="60" mass="6890">MLICQNCGKVLQKWDKAYFLLEIPPHGLTEINAFLNHNAVPYCVDCIEVQRAKTTTNKRV</sequence>
<organism evidence="1 2">
    <name type="scientific">Lactiplantibacillus daoliensis</name>
    <dbReference type="NCBI Taxonomy" id="2559916"/>
    <lineage>
        <taxon>Bacteria</taxon>
        <taxon>Bacillati</taxon>
        <taxon>Bacillota</taxon>
        <taxon>Bacilli</taxon>
        <taxon>Lactobacillales</taxon>
        <taxon>Lactobacillaceae</taxon>
        <taxon>Lactiplantibacillus</taxon>
    </lineage>
</organism>
<accession>A0ABW1UGB2</accession>
<keyword evidence="2" id="KW-1185">Reference proteome</keyword>
<comment type="caution">
    <text evidence="1">The sequence shown here is derived from an EMBL/GenBank/DDBJ whole genome shotgun (WGS) entry which is preliminary data.</text>
</comment>
<name>A0ABW1UGB2_9LACO</name>
<dbReference type="EMBL" id="JBHSSB010000004">
    <property type="protein sequence ID" value="MFC6294041.1"/>
    <property type="molecule type" value="Genomic_DNA"/>
</dbReference>
<evidence type="ECO:0008006" key="3">
    <source>
        <dbReference type="Google" id="ProtNLM"/>
    </source>
</evidence>
<dbReference type="RefSeq" id="WP_137607544.1">
    <property type="nucleotide sequence ID" value="NZ_BJDH01000005.1"/>
</dbReference>
<dbReference type="Proteomes" id="UP001596227">
    <property type="component" value="Unassembled WGS sequence"/>
</dbReference>
<evidence type="ECO:0000313" key="2">
    <source>
        <dbReference type="Proteomes" id="UP001596227"/>
    </source>
</evidence>
<protein>
    <recommendedName>
        <fullName evidence="3">Fe3+ hydroxamate ABC transporter substrate-binding protein</fullName>
    </recommendedName>
</protein>